<evidence type="ECO:0000259" key="4">
    <source>
        <dbReference type="Pfam" id="PF08241"/>
    </source>
</evidence>
<dbReference type="GO" id="GO:0005634">
    <property type="term" value="C:nucleus"/>
    <property type="evidence" value="ECO:0007669"/>
    <property type="project" value="TreeGrafter"/>
</dbReference>
<feature type="compositionally biased region" description="Polar residues" evidence="3">
    <location>
        <begin position="207"/>
        <end position="221"/>
    </location>
</feature>
<feature type="region of interest" description="Disordered" evidence="3">
    <location>
        <begin position="207"/>
        <end position="227"/>
    </location>
</feature>
<feature type="region of interest" description="Disordered" evidence="3">
    <location>
        <begin position="1422"/>
        <end position="1453"/>
    </location>
</feature>
<feature type="compositionally biased region" description="Basic and acidic residues" evidence="3">
    <location>
        <begin position="1286"/>
        <end position="1304"/>
    </location>
</feature>
<proteinExistence type="predicted"/>
<feature type="compositionally biased region" description="Basic and acidic residues" evidence="3">
    <location>
        <begin position="790"/>
        <end position="810"/>
    </location>
</feature>
<dbReference type="Gene3D" id="3.40.50.150">
    <property type="entry name" value="Vaccinia Virus protein VP39"/>
    <property type="match status" value="2"/>
</dbReference>
<dbReference type="GO" id="GO:0030488">
    <property type="term" value="P:tRNA methylation"/>
    <property type="evidence" value="ECO:0007669"/>
    <property type="project" value="TreeGrafter"/>
</dbReference>
<evidence type="ECO:0000256" key="3">
    <source>
        <dbReference type="SAM" id="MobiDB-lite"/>
    </source>
</evidence>
<dbReference type="PANTHER" id="PTHR13069">
    <property type="entry name" value="ALKYLATED DNA REPAIR PROTEIN ALKB HOMOLOG 8"/>
    <property type="match status" value="1"/>
</dbReference>
<dbReference type="Pfam" id="PF08241">
    <property type="entry name" value="Methyltransf_11"/>
    <property type="match status" value="1"/>
</dbReference>
<name>A0AAN9TMB0_9HEMI</name>
<feature type="compositionally biased region" description="Polar residues" evidence="3">
    <location>
        <begin position="1358"/>
        <end position="1378"/>
    </location>
</feature>
<dbReference type="CDD" id="cd02440">
    <property type="entry name" value="AdoMet_MTases"/>
    <property type="match status" value="1"/>
</dbReference>
<dbReference type="Proteomes" id="UP001367676">
    <property type="component" value="Unassembled WGS sequence"/>
</dbReference>
<feature type="region of interest" description="Disordered" evidence="3">
    <location>
        <begin position="992"/>
        <end position="1056"/>
    </location>
</feature>
<dbReference type="InterPro" id="IPR013216">
    <property type="entry name" value="Methyltransf_11"/>
</dbReference>
<comment type="caution">
    <text evidence="5">The sequence shown here is derived from an EMBL/GenBank/DDBJ whole genome shotgun (WGS) entry which is preliminary data.</text>
</comment>
<feature type="compositionally biased region" description="Basic and acidic residues" evidence="3">
    <location>
        <begin position="1194"/>
        <end position="1213"/>
    </location>
</feature>
<feature type="compositionally biased region" description="Polar residues" evidence="3">
    <location>
        <begin position="1435"/>
        <end position="1452"/>
    </location>
</feature>
<feature type="region of interest" description="Disordered" evidence="3">
    <location>
        <begin position="630"/>
        <end position="649"/>
    </location>
</feature>
<keyword evidence="2" id="KW-0808">Transferase</keyword>
<feature type="compositionally biased region" description="Polar residues" evidence="3">
    <location>
        <begin position="1326"/>
        <end position="1340"/>
    </location>
</feature>
<dbReference type="GO" id="GO:0005737">
    <property type="term" value="C:cytoplasm"/>
    <property type="evidence" value="ECO:0007669"/>
    <property type="project" value="TreeGrafter"/>
</dbReference>
<dbReference type="InterPro" id="IPR051422">
    <property type="entry name" value="AlkB_tRNA_MeTrf/Diox"/>
</dbReference>
<feature type="region of interest" description="Disordered" evidence="3">
    <location>
        <begin position="559"/>
        <end position="624"/>
    </location>
</feature>
<feature type="compositionally biased region" description="Low complexity" evidence="3">
    <location>
        <begin position="722"/>
        <end position="740"/>
    </location>
</feature>
<feature type="region of interest" description="Disordered" evidence="3">
    <location>
        <begin position="1149"/>
        <end position="1381"/>
    </location>
</feature>
<evidence type="ECO:0000313" key="6">
    <source>
        <dbReference type="Proteomes" id="UP001367676"/>
    </source>
</evidence>
<dbReference type="FunFam" id="3.40.50.150:FF:000195">
    <property type="entry name" value="Methyltransferase domain containing protein"/>
    <property type="match status" value="1"/>
</dbReference>
<dbReference type="PANTHER" id="PTHR13069:SF37">
    <property type="entry name" value="FIRE DANCER"/>
    <property type="match status" value="1"/>
</dbReference>
<feature type="compositionally biased region" description="Low complexity" evidence="3">
    <location>
        <begin position="1214"/>
        <end position="1223"/>
    </location>
</feature>
<dbReference type="GO" id="GO:0002098">
    <property type="term" value="P:tRNA wobble uridine modification"/>
    <property type="evidence" value="ECO:0007669"/>
    <property type="project" value="TreeGrafter"/>
</dbReference>
<feature type="compositionally biased region" description="Polar residues" evidence="3">
    <location>
        <begin position="636"/>
        <end position="649"/>
    </location>
</feature>
<dbReference type="GO" id="GO:0008757">
    <property type="term" value="F:S-adenosylmethionine-dependent methyltransferase activity"/>
    <property type="evidence" value="ECO:0007669"/>
    <property type="project" value="InterPro"/>
</dbReference>
<dbReference type="InterPro" id="IPR029063">
    <property type="entry name" value="SAM-dependent_MTases_sf"/>
</dbReference>
<keyword evidence="1" id="KW-0489">Methyltransferase</keyword>
<evidence type="ECO:0000256" key="1">
    <source>
        <dbReference type="ARBA" id="ARBA00022603"/>
    </source>
</evidence>
<evidence type="ECO:0000313" key="5">
    <source>
        <dbReference type="EMBL" id="KAK7593026.1"/>
    </source>
</evidence>
<evidence type="ECO:0000256" key="2">
    <source>
        <dbReference type="ARBA" id="ARBA00022679"/>
    </source>
</evidence>
<keyword evidence="6" id="KW-1185">Reference proteome</keyword>
<gene>
    <name evidence="5" type="ORF">V9T40_007778</name>
</gene>
<dbReference type="EMBL" id="JBBCAQ010000020">
    <property type="protein sequence ID" value="KAK7593026.1"/>
    <property type="molecule type" value="Genomic_DNA"/>
</dbReference>
<feature type="compositionally biased region" description="Polar residues" evidence="3">
    <location>
        <begin position="1268"/>
        <end position="1284"/>
    </location>
</feature>
<sequence>MSTGEEDRIARSVALEKTYVHDVYDHMSALQYPEHRNTTPWPKVKRFLNELEPGSIVCDVGCGNGKYLKVNPSIFKIGSDRCRKLTQIAKDDDNEVLLCDNLTLPFRDESFDAVLSIAVIHHFATKERRVGALRELARVLRIGGRLMITVWAMEQKDRKFETQDVLVQWHHPQFVRTPSLEFSTTATVTSELDDFALACRLSQTQVSDDNDSLYSGSSSFRQDTRPGRSRLRLFQSLRSIKTSPSSSSLSSPNETCYSFVKKALQKLSRSNKKEKHQTRAWFLESWASSGKDDHLPATRYDPEGCEEDTINIQDLPIELRRMENETELQRSESTTEPAHLLQVSLTQKSKSLNDIQSQATTSAPIPITRSRSSIVTAEEFIRLKSTTTATATAATTKPTINTELLVDTLKPKLVKQKKSICEEEYVLEEDESRDKATDMKTLVKELPMFNISIEKPTEKYNVLKQKSLTEDIMSTERLRERERVRQNIQKQASLNENLIRKRTSDSFKDTFLTSSSRKFQMFRSGLTSKLKSSTTNIEVTGSSLKSGIARIFHSLTGGEESAEPAPIDVAPVQPTAPPSLRKSSSEDRGDNYLIERRFSHEENSDSSKDNSLQSDTSIDSEDSIISVIERTIPKPTDQSTSPTMLTSPGPHTSKMALTGVLSHPSSPKISQVMQYPAAKAKALSLPASPRTIVLSPGLKQTFKLPPVTQLSTNGNGTTIITPNGKSSASGLASSNGATTSPLVFRDLKPPSEDEPILKLSPIEQVTAAKLKTFTNKDMMLLTQKLTVLSSKEKEPRGDVCEGDESQKSDTEQSLITMKIRPTKPEEHLSRSKSESSARAAYALVKKATSTFHTFSQSHQARLQSYEIFNPETEDIDTDSSGVSTPDSFGSVISVKMDSSNGTPLTEIAQSEITEIKLEESVDVKDEESSKLSSVQAEAAVQLEPEAITKAEFTHEAAITKISDEALLVAAVSEVSSLESAVDSVMKQRTGGIAVDVSTSDRSVKSASPPPSPQPSTSKAKETRRASAPSARYIPATTTAATTSSSSGKSPGEHETWDRECRQHIVDLAENLSERLLAEIDRYRELNINVDESSSSSSSSRYSKSDATDPYLTRLSEELSHVSKLTRELSEDLDARGTVSTRIEIETSRMEVISVEEEQGEIEKSESEAMLDPNDLNCEQSTEAESPGSISGWLDSRRNTIESGVRRRDTEESKASISSGSGTSDQLQADERRVSTTEKGDEGVEEQHPLLLLQQKSVSRRRKLSKSSEGSATTSRLSTESTDTMDVSERTVSSDDGHAGKRDTMPTESSGRLSIESDLGEIERGVRNNSVETKYSGSQASLRPGESIESSDAGDISERTASVSDFSRQNTESRSVITQSSASLASWSDCSKDIRFADRRTNRCDGRSSSEETNPRAMLIRQEAATQEPMDVKMPNTGTSLSRSTSQDSLTSESGGGSIMFHRYYHVFREGELDSLIDEFVENLHIISSYYDHTNWCIIAEKVRVWTI</sequence>
<feature type="domain" description="Methyltransferase type 11" evidence="4">
    <location>
        <begin position="59"/>
        <end position="148"/>
    </location>
</feature>
<protein>
    <recommendedName>
        <fullName evidence="4">Methyltransferase type 11 domain-containing protein</fullName>
    </recommendedName>
</protein>
<dbReference type="GO" id="GO:0106335">
    <property type="term" value="F:tRNA (5-carboxymethyluridine(34)-5-O)-methyltransferase activity"/>
    <property type="evidence" value="ECO:0007669"/>
    <property type="project" value="TreeGrafter"/>
</dbReference>
<feature type="region of interest" description="Disordered" evidence="3">
    <location>
        <begin position="722"/>
        <end position="741"/>
    </location>
</feature>
<dbReference type="SUPFAM" id="SSF53335">
    <property type="entry name" value="S-adenosyl-L-methionine-dependent methyltransferases"/>
    <property type="match status" value="1"/>
</dbReference>
<feature type="compositionally biased region" description="Basic and acidic residues" evidence="3">
    <location>
        <begin position="583"/>
        <end position="608"/>
    </location>
</feature>
<feature type="compositionally biased region" description="Low complexity" evidence="3">
    <location>
        <begin position="1035"/>
        <end position="1046"/>
    </location>
</feature>
<feature type="compositionally biased region" description="Basic and acidic residues" evidence="3">
    <location>
        <begin position="1228"/>
        <end position="1247"/>
    </location>
</feature>
<accession>A0AAN9TMB0</accession>
<reference evidence="5 6" key="1">
    <citation type="submission" date="2024-03" db="EMBL/GenBank/DDBJ databases">
        <title>Adaptation during the transition from Ophiocordyceps entomopathogen to insect associate is accompanied by gene loss and intensified selection.</title>
        <authorList>
            <person name="Ward C.M."/>
            <person name="Onetto C.A."/>
            <person name="Borneman A.R."/>
        </authorList>
    </citation>
    <scope>NUCLEOTIDE SEQUENCE [LARGE SCALE GENOMIC DNA]</scope>
    <source>
        <strain evidence="5">AWRI1</strain>
        <tissue evidence="5">Single Adult Female</tissue>
    </source>
</reference>
<feature type="region of interest" description="Disordered" evidence="3">
    <location>
        <begin position="790"/>
        <end position="813"/>
    </location>
</feature>
<organism evidence="5 6">
    <name type="scientific">Parthenolecanium corni</name>
    <dbReference type="NCBI Taxonomy" id="536013"/>
    <lineage>
        <taxon>Eukaryota</taxon>
        <taxon>Metazoa</taxon>
        <taxon>Ecdysozoa</taxon>
        <taxon>Arthropoda</taxon>
        <taxon>Hexapoda</taxon>
        <taxon>Insecta</taxon>
        <taxon>Pterygota</taxon>
        <taxon>Neoptera</taxon>
        <taxon>Paraneoptera</taxon>
        <taxon>Hemiptera</taxon>
        <taxon>Sternorrhyncha</taxon>
        <taxon>Coccoidea</taxon>
        <taxon>Coccidae</taxon>
        <taxon>Parthenolecanium</taxon>
    </lineage>
</organism>
<dbReference type="GO" id="GO:0000049">
    <property type="term" value="F:tRNA binding"/>
    <property type="evidence" value="ECO:0007669"/>
    <property type="project" value="TreeGrafter"/>
</dbReference>